<comment type="caution">
    <text evidence="2">The sequence shown here is derived from an EMBL/GenBank/DDBJ whole genome shotgun (WGS) entry which is preliminary data.</text>
</comment>
<accession>A0AAN6ZFJ8</accession>
<gene>
    <name evidence="2" type="ORF">BT67DRAFT_256281</name>
</gene>
<dbReference type="Proteomes" id="UP001304895">
    <property type="component" value="Unassembled WGS sequence"/>
</dbReference>
<reference evidence="2" key="1">
    <citation type="journal article" date="2023" name="Mol. Phylogenet. Evol.">
        <title>Genome-scale phylogeny and comparative genomics of the fungal order Sordariales.</title>
        <authorList>
            <person name="Hensen N."/>
            <person name="Bonometti L."/>
            <person name="Westerberg I."/>
            <person name="Brannstrom I.O."/>
            <person name="Guillou S."/>
            <person name="Cros-Aarteil S."/>
            <person name="Calhoun S."/>
            <person name="Haridas S."/>
            <person name="Kuo A."/>
            <person name="Mondo S."/>
            <person name="Pangilinan J."/>
            <person name="Riley R."/>
            <person name="LaButti K."/>
            <person name="Andreopoulos B."/>
            <person name="Lipzen A."/>
            <person name="Chen C."/>
            <person name="Yan M."/>
            <person name="Daum C."/>
            <person name="Ng V."/>
            <person name="Clum A."/>
            <person name="Steindorff A."/>
            <person name="Ohm R.A."/>
            <person name="Martin F."/>
            <person name="Silar P."/>
            <person name="Natvig D.O."/>
            <person name="Lalanne C."/>
            <person name="Gautier V."/>
            <person name="Ament-Velasquez S.L."/>
            <person name="Kruys A."/>
            <person name="Hutchinson M.I."/>
            <person name="Powell A.J."/>
            <person name="Barry K."/>
            <person name="Miller A.N."/>
            <person name="Grigoriev I.V."/>
            <person name="Debuchy R."/>
            <person name="Gladieux P."/>
            <person name="Hiltunen Thoren M."/>
            <person name="Johannesson H."/>
        </authorList>
    </citation>
    <scope>NUCLEOTIDE SEQUENCE</scope>
    <source>
        <strain evidence="2">CBS 123565</strain>
    </source>
</reference>
<evidence type="ECO:0000256" key="1">
    <source>
        <dbReference type="SAM" id="MobiDB-lite"/>
    </source>
</evidence>
<organism evidence="2 3">
    <name type="scientific">Trichocladium antarcticum</name>
    <dbReference type="NCBI Taxonomy" id="1450529"/>
    <lineage>
        <taxon>Eukaryota</taxon>
        <taxon>Fungi</taxon>
        <taxon>Dikarya</taxon>
        <taxon>Ascomycota</taxon>
        <taxon>Pezizomycotina</taxon>
        <taxon>Sordariomycetes</taxon>
        <taxon>Sordariomycetidae</taxon>
        <taxon>Sordariales</taxon>
        <taxon>Chaetomiaceae</taxon>
        <taxon>Trichocladium</taxon>
    </lineage>
</organism>
<keyword evidence="3" id="KW-1185">Reference proteome</keyword>
<dbReference type="EMBL" id="MU853405">
    <property type="protein sequence ID" value="KAK4135624.1"/>
    <property type="molecule type" value="Genomic_DNA"/>
</dbReference>
<feature type="compositionally biased region" description="Basic and acidic residues" evidence="1">
    <location>
        <begin position="266"/>
        <end position="290"/>
    </location>
</feature>
<feature type="region of interest" description="Disordered" evidence="1">
    <location>
        <begin position="248"/>
        <end position="296"/>
    </location>
</feature>
<evidence type="ECO:0000313" key="3">
    <source>
        <dbReference type="Proteomes" id="UP001304895"/>
    </source>
</evidence>
<proteinExistence type="predicted"/>
<protein>
    <submittedName>
        <fullName evidence="2">Uncharacterized protein</fullName>
    </submittedName>
</protein>
<dbReference type="AlphaFoldDB" id="A0AAN6ZFJ8"/>
<name>A0AAN6ZFJ8_9PEZI</name>
<reference evidence="2" key="2">
    <citation type="submission" date="2023-05" db="EMBL/GenBank/DDBJ databases">
        <authorList>
            <consortium name="Lawrence Berkeley National Laboratory"/>
            <person name="Steindorff A."/>
            <person name="Hensen N."/>
            <person name="Bonometti L."/>
            <person name="Westerberg I."/>
            <person name="Brannstrom I.O."/>
            <person name="Guillou S."/>
            <person name="Cros-Aarteil S."/>
            <person name="Calhoun S."/>
            <person name="Haridas S."/>
            <person name="Kuo A."/>
            <person name="Mondo S."/>
            <person name="Pangilinan J."/>
            <person name="Riley R."/>
            <person name="Labutti K."/>
            <person name="Andreopoulos B."/>
            <person name="Lipzen A."/>
            <person name="Chen C."/>
            <person name="Yanf M."/>
            <person name="Daum C."/>
            <person name="Ng V."/>
            <person name="Clum A."/>
            <person name="Ohm R."/>
            <person name="Martin F."/>
            <person name="Silar P."/>
            <person name="Natvig D."/>
            <person name="Lalanne C."/>
            <person name="Gautier V."/>
            <person name="Ament-Velasquez S.L."/>
            <person name="Kruys A."/>
            <person name="Hutchinson M.I."/>
            <person name="Powell A.J."/>
            <person name="Barry K."/>
            <person name="Miller A.N."/>
            <person name="Grigoriev I.V."/>
            <person name="Debuchy R."/>
            <person name="Gladieux P."/>
            <person name="Thoren M.H."/>
            <person name="Johannesson H."/>
        </authorList>
    </citation>
    <scope>NUCLEOTIDE SEQUENCE</scope>
    <source>
        <strain evidence="2">CBS 123565</strain>
    </source>
</reference>
<evidence type="ECO:0000313" key="2">
    <source>
        <dbReference type="EMBL" id="KAK4135624.1"/>
    </source>
</evidence>
<sequence length="296" mass="33377">MDPTIDPDEIQAFLRAYPSREYSYAQAPYLEYGSPPAGAQTVTSGELILDDAGYSEFDAQSEYTTASTETYTRGSVAPSSIFSRGAQSSAGQSSVPSIGGPHLPFAQQFAAGPAGHGTLAHGNAELWCEFSELKHCRETFRLDDGAGWIAHHARHLRDSFPARLMCWFCDHVPFVAARPAEAFANFEERMQHIQGHIFGDHRLTSEHTRPDFYVVRHLHRNGLLDDDTYRHAMAYDETPAIYRLPGSHSSSAWARGQQQQQQAPPPHDRLQYHRELEARKRAERRRDRERRGGRRG</sequence>